<proteinExistence type="predicted"/>
<dbReference type="InterPro" id="IPR050553">
    <property type="entry name" value="Thioredoxin_ResA/DsbE_sf"/>
</dbReference>
<dbReference type="EMBL" id="CACVAY010000009">
    <property type="protein sequence ID" value="CAA6801741.1"/>
    <property type="molecule type" value="Genomic_DNA"/>
</dbReference>
<dbReference type="InterPro" id="IPR013766">
    <property type="entry name" value="Thioredoxin_domain"/>
</dbReference>
<dbReference type="PROSITE" id="PS51352">
    <property type="entry name" value="THIOREDOXIN_2"/>
    <property type="match status" value="1"/>
</dbReference>
<feature type="domain" description="Thioredoxin" evidence="3">
    <location>
        <begin position="45"/>
        <end position="182"/>
    </location>
</feature>
<evidence type="ECO:0000256" key="2">
    <source>
        <dbReference type="SAM" id="Phobius"/>
    </source>
</evidence>
<dbReference type="Gene3D" id="3.40.30.10">
    <property type="entry name" value="Glutaredoxin"/>
    <property type="match status" value="1"/>
</dbReference>
<reference evidence="4" key="1">
    <citation type="submission" date="2020-01" db="EMBL/GenBank/DDBJ databases">
        <authorList>
            <person name="Meier V. D."/>
            <person name="Meier V D."/>
        </authorList>
    </citation>
    <scope>NUCLEOTIDE SEQUENCE</scope>
    <source>
        <strain evidence="4">HLG_WM_MAG_07</strain>
    </source>
</reference>
<dbReference type="CDD" id="cd03011">
    <property type="entry name" value="TlpA_like_ScsD_MtbDsbE"/>
    <property type="match status" value="1"/>
</dbReference>
<keyword evidence="2" id="KW-0472">Membrane</keyword>
<dbReference type="InterPro" id="IPR000866">
    <property type="entry name" value="AhpC/TSA"/>
</dbReference>
<dbReference type="AlphaFoldDB" id="A0A6S6S050"/>
<dbReference type="InterPro" id="IPR017937">
    <property type="entry name" value="Thioredoxin_CS"/>
</dbReference>
<dbReference type="PANTHER" id="PTHR42852:SF17">
    <property type="entry name" value="THIOREDOXIN-LIKE PROTEIN HI_1115"/>
    <property type="match status" value="1"/>
</dbReference>
<accession>A0A6S6S050</accession>
<dbReference type="GO" id="GO:0016209">
    <property type="term" value="F:antioxidant activity"/>
    <property type="evidence" value="ECO:0007669"/>
    <property type="project" value="InterPro"/>
</dbReference>
<dbReference type="InterPro" id="IPR036249">
    <property type="entry name" value="Thioredoxin-like_sf"/>
</dbReference>
<gene>
    <name evidence="4" type="ORF">HELGO_WM10594</name>
</gene>
<sequence length="182" mass="20753">MLAIFKKKSVEEKQEKVRPRWQRWGIDFIIIVGIFFAVQFWTQRGMVEGDAPDFKEVTLANNTVSLSDYSGKPLLLYFWASWCPYCNFEQSSISDLSKDWQVLTIAYQSGDAVKVAAFAKENGIDTWPIIVDEDSSLAKKYGVRAVPATYIIDGNGKIRLKTAGFTTKWGLQLRLWLIKLLS</sequence>
<dbReference type="GO" id="GO:0015036">
    <property type="term" value="F:disulfide oxidoreductase activity"/>
    <property type="evidence" value="ECO:0007669"/>
    <property type="project" value="UniProtKB-ARBA"/>
</dbReference>
<dbReference type="SUPFAM" id="SSF52833">
    <property type="entry name" value="Thioredoxin-like"/>
    <property type="match status" value="1"/>
</dbReference>
<organism evidence="4">
    <name type="scientific">uncultured Thiotrichaceae bacterium</name>
    <dbReference type="NCBI Taxonomy" id="298394"/>
    <lineage>
        <taxon>Bacteria</taxon>
        <taxon>Pseudomonadati</taxon>
        <taxon>Pseudomonadota</taxon>
        <taxon>Gammaproteobacteria</taxon>
        <taxon>Thiotrichales</taxon>
        <taxon>Thiotrichaceae</taxon>
        <taxon>environmental samples</taxon>
    </lineage>
</organism>
<keyword evidence="1" id="KW-0676">Redox-active center</keyword>
<dbReference type="PROSITE" id="PS00194">
    <property type="entry name" value="THIOREDOXIN_1"/>
    <property type="match status" value="1"/>
</dbReference>
<evidence type="ECO:0000256" key="1">
    <source>
        <dbReference type="ARBA" id="ARBA00023284"/>
    </source>
</evidence>
<dbReference type="Pfam" id="PF00578">
    <property type="entry name" value="AhpC-TSA"/>
    <property type="match status" value="1"/>
</dbReference>
<evidence type="ECO:0000313" key="4">
    <source>
        <dbReference type="EMBL" id="CAA6801741.1"/>
    </source>
</evidence>
<feature type="transmembrane region" description="Helical" evidence="2">
    <location>
        <begin position="21"/>
        <end position="41"/>
    </location>
</feature>
<name>A0A6S6S050_9GAMM</name>
<dbReference type="PANTHER" id="PTHR42852">
    <property type="entry name" value="THIOL:DISULFIDE INTERCHANGE PROTEIN DSBE"/>
    <property type="match status" value="1"/>
</dbReference>
<evidence type="ECO:0000259" key="3">
    <source>
        <dbReference type="PROSITE" id="PS51352"/>
    </source>
</evidence>
<protein>
    <submittedName>
        <fullName evidence="4">Peroxiredoxin</fullName>
    </submittedName>
</protein>
<keyword evidence="2" id="KW-0812">Transmembrane</keyword>
<keyword evidence="2" id="KW-1133">Transmembrane helix</keyword>